<dbReference type="Proteomes" id="UP000790377">
    <property type="component" value="Unassembled WGS sequence"/>
</dbReference>
<reference evidence="1" key="1">
    <citation type="journal article" date="2021" name="New Phytol.">
        <title>Evolutionary innovations through gain and loss of genes in the ectomycorrhizal Boletales.</title>
        <authorList>
            <person name="Wu G."/>
            <person name="Miyauchi S."/>
            <person name="Morin E."/>
            <person name="Kuo A."/>
            <person name="Drula E."/>
            <person name="Varga T."/>
            <person name="Kohler A."/>
            <person name="Feng B."/>
            <person name="Cao Y."/>
            <person name="Lipzen A."/>
            <person name="Daum C."/>
            <person name="Hundley H."/>
            <person name="Pangilinan J."/>
            <person name="Johnson J."/>
            <person name="Barry K."/>
            <person name="LaButti K."/>
            <person name="Ng V."/>
            <person name="Ahrendt S."/>
            <person name="Min B."/>
            <person name="Choi I.G."/>
            <person name="Park H."/>
            <person name="Plett J.M."/>
            <person name="Magnuson J."/>
            <person name="Spatafora J.W."/>
            <person name="Nagy L.G."/>
            <person name="Henrissat B."/>
            <person name="Grigoriev I.V."/>
            <person name="Yang Z.L."/>
            <person name="Xu J."/>
            <person name="Martin F.M."/>
        </authorList>
    </citation>
    <scope>NUCLEOTIDE SEQUENCE</scope>
    <source>
        <strain evidence="1">ATCC 28755</strain>
    </source>
</reference>
<gene>
    <name evidence="1" type="ORF">BJ138DRAFT_660477</name>
</gene>
<proteinExistence type="predicted"/>
<sequence>MSCLTLPRTTLYPGERIGPFNRRAVHDSRETCHVMSCPQSDSDVLVHDQAPGWCARPTPKTENLYPAHQGFPAALPVTPWRLIQFLAGARRSTVHLEIQLRCRSPGPLIRQDTETGYKYAQQDQIEVPAWTWRRPVEAYQSSAIHLAALVYLYESSMKPEYIPWITSTPQEQVHHATWAWANHSSVTVNYSSATLRTRCPHVSGKSGT</sequence>
<accession>A0ACB7ZZB2</accession>
<name>A0ACB7ZZB2_9AGAM</name>
<keyword evidence="2" id="KW-1185">Reference proteome</keyword>
<comment type="caution">
    <text evidence="1">The sequence shown here is derived from an EMBL/GenBank/DDBJ whole genome shotgun (WGS) entry which is preliminary data.</text>
</comment>
<organism evidence="1 2">
    <name type="scientific">Hygrophoropsis aurantiaca</name>
    <dbReference type="NCBI Taxonomy" id="72124"/>
    <lineage>
        <taxon>Eukaryota</taxon>
        <taxon>Fungi</taxon>
        <taxon>Dikarya</taxon>
        <taxon>Basidiomycota</taxon>
        <taxon>Agaricomycotina</taxon>
        <taxon>Agaricomycetes</taxon>
        <taxon>Agaricomycetidae</taxon>
        <taxon>Boletales</taxon>
        <taxon>Coniophorineae</taxon>
        <taxon>Hygrophoropsidaceae</taxon>
        <taxon>Hygrophoropsis</taxon>
    </lineage>
</organism>
<evidence type="ECO:0000313" key="2">
    <source>
        <dbReference type="Proteomes" id="UP000790377"/>
    </source>
</evidence>
<dbReference type="EMBL" id="MU268055">
    <property type="protein sequence ID" value="KAH7906192.1"/>
    <property type="molecule type" value="Genomic_DNA"/>
</dbReference>
<evidence type="ECO:0000313" key="1">
    <source>
        <dbReference type="EMBL" id="KAH7906192.1"/>
    </source>
</evidence>
<protein>
    <submittedName>
        <fullName evidence="1">Uncharacterized protein</fullName>
    </submittedName>
</protein>